<dbReference type="PANTHER" id="PTHR46564:SF1">
    <property type="entry name" value="TRANSPOSASE"/>
    <property type="match status" value="1"/>
</dbReference>
<reference evidence="2" key="1">
    <citation type="submission" date="2020-05" db="EMBL/GenBank/DDBJ databases">
        <title>Mycena genomes resolve the evolution of fungal bioluminescence.</title>
        <authorList>
            <person name="Tsai I.J."/>
        </authorList>
    </citation>
    <scope>NUCLEOTIDE SEQUENCE</scope>
    <source>
        <strain evidence="2">CCC161011</strain>
    </source>
</reference>
<dbReference type="GO" id="GO:0003676">
    <property type="term" value="F:nucleic acid binding"/>
    <property type="evidence" value="ECO:0007669"/>
    <property type="project" value="InterPro"/>
</dbReference>
<dbReference type="Gene3D" id="3.30.420.10">
    <property type="entry name" value="Ribonuclease H-like superfamily/Ribonuclease H"/>
    <property type="match status" value="1"/>
</dbReference>
<dbReference type="InterPro" id="IPR038717">
    <property type="entry name" value="Tc1-like_DDE_dom"/>
</dbReference>
<evidence type="ECO:0000313" key="3">
    <source>
        <dbReference type="Proteomes" id="UP000620124"/>
    </source>
</evidence>
<feature type="domain" description="Tc1-like transposase DDE" evidence="1">
    <location>
        <begin position="150"/>
        <end position="282"/>
    </location>
</feature>
<organism evidence="2 3">
    <name type="scientific">Mycena venus</name>
    <dbReference type="NCBI Taxonomy" id="2733690"/>
    <lineage>
        <taxon>Eukaryota</taxon>
        <taxon>Fungi</taxon>
        <taxon>Dikarya</taxon>
        <taxon>Basidiomycota</taxon>
        <taxon>Agaricomycotina</taxon>
        <taxon>Agaricomycetes</taxon>
        <taxon>Agaricomycetidae</taxon>
        <taxon>Agaricales</taxon>
        <taxon>Marasmiineae</taxon>
        <taxon>Mycenaceae</taxon>
        <taxon>Mycena</taxon>
    </lineage>
</organism>
<dbReference type="Proteomes" id="UP000620124">
    <property type="component" value="Unassembled WGS sequence"/>
</dbReference>
<sequence>MVYRKISWDLKDAALRLWDLGWEEVDIMQGLVVSRASLYRWKKLFEELGTTVRPPPPLVGRPCIITCAVLTACYNIYQKDPDIYLDELQFWLTIHHDIAISISALQENLDAVGLDRKILHKIARECDQQQWDDYWDVVNNDLSGDSDLFIFADKTSKNDHTLARKYGRAPSGMRATTDAYAFNRDIGYSVGAAMSKEGYLAVKVLPGAFDSWDFLEFVSEQVVPLMNAWPQKHSVLVIDNCRIHHNDVLLEIIAANKSLLLYLPPYSPNLNPIKESFIKAHMCCHNAEILATADPIVAILEACGCITAEMAHNWFLHAGYR</sequence>
<dbReference type="PANTHER" id="PTHR46564">
    <property type="entry name" value="TRANSPOSASE"/>
    <property type="match status" value="1"/>
</dbReference>
<evidence type="ECO:0000259" key="1">
    <source>
        <dbReference type="Pfam" id="PF13358"/>
    </source>
</evidence>
<dbReference type="InterPro" id="IPR009057">
    <property type="entry name" value="Homeodomain-like_sf"/>
</dbReference>
<name>A0A8H6XAR1_9AGAR</name>
<comment type="caution">
    <text evidence="2">The sequence shown here is derived from an EMBL/GenBank/DDBJ whole genome shotgun (WGS) entry which is preliminary data.</text>
</comment>
<dbReference type="Pfam" id="PF13358">
    <property type="entry name" value="DDE_3"/>
    <property type="match status" value="1"/>
</dbReference>
<dbReference type="SUPFAM" id="SSF46689">
    <property type="entry name" value="Homeodomain-like"/>
    <property type="match status" value="1"/>
</dbReference>
<dbReference type="OrthoDB" id="2266637at2759"/>
<accession>A0A8H6XAR1</accession>
<gene>
    <name evidence="2" type="ORF">MVEN_02142600</name>
</gene>
<evidence type="ECO:0000313" key="2">
    <source>
        <dbReference type="EMBL" id="KAF7337054.1"/>
    </source>
</evidence>
<dbReference type="InterPro" id="IPR036397">
    <property type="entry name" value="RNaseH_sf"/>
</dbReference>
<keyword evidence="3" id="KW-1185">Reference proteome</keyword>
<dbReference type="EMBL" id="JACAZI010000022">
    <property type="protein sequence ID" value="KAF7337054.1"/>
    <property type="molecule type" value="Genomic_DNA"/>
</dbReference>
<protein>
    <submittedName>
        <fullName evidence="2">Tc1-mariner class transposase</fullName>
    </submittedName>
</protein>
<dbReference type="AlphaFoldDB" id="A0A8H6XAR1"/>
<proteinExistence type="predicted"/>